<evidence type="ECO:0000256" key="1">
    <source>
        <dbReference type="ARBA" id="ARBA00004477"/>
    </source>
</evidence>
<feature type="transmembrane region" description="Helical" evidence="6">
    <location>
        <begin position="40"/>
        <end position="65"/>
    </location>
</feature>
<comment type="subcellular location">
    <subcellularLocation>
        <location evidence="1">Endoplasmic reticulum membrane</location>
        <topology evidence="1">Multi-pass membrane protein</topology>
    </subcellularLocation>
</comment>
<dbReference type="Proteomes" id="UP001165082">
    <property type="component" value="Unassembled WGS sequence"/>
</dbReference>
<evidence type="ECO:0000256" key="3">
    <source>
        <dbReference type="ARBA" id="ARBA00022824"/>
    </source>
</evidence>
<gene>
    <name evidence="7" type="ORF">TrRE_jg10113</name>
</gene>
<comment type="caution">
    <text evidence="7">The sequence shown here is derived from an EMBL/GenBank/DDBJ whole genome shotgun (WGS) entry which is preliminary data.</text>
</comment>
<accession>A0A9W6ZCN1</accession>
<keyword evidence="2 6" id="KW-0812">Transmembrane</keyword>
<evidence type="ECO:0000313" key="7">
    <source>
        <dbReference type="EMBL" id="GMH47970.1"/>
    </source>
</evidence>
<dbReference type="InterPro" id="IPR024512">
    <property type="entry name" value="Ser_palmitoyltrfase_ssu-like"/>
</dbReference>
<keyword evidence="4 6" id="KW-1133">Transmembrane helix</keyword>
<organism evidence="7 8">
    <name type="scientific">Triparma retinervis</name>
    <dbReference type="NCBI Taxonomy" id="2557542"/>
    <lineage>
        <taxon>Eukaryota</taxon>
        <taxon>Sar</taxon>
        <taxon>Stramenopiles</taxon>
        <taxon>Ochrophyta</taxon>
        <taxon>Bolidophyceae</taxon>
        <taxon>Parmales</taxon>
        <taxon>Triparmaceae</taxon>
        <taxon>Triparma</taxon>
    </lineage>
</organism>
<keyword evidence="8" id="KW-1185">Reference proteome</keyword>
<keyword evidence="5 6" id="KW-0472">Membrane</keyword>
<evidence type="ECO:0000256" key="5">
    <source>
        <dbReference type="ARBA" id="ARBA00023136"/>
    </source>
</evidence>
<evidence type="ECO:0000256" key="6">
    <source>
        <dbReference type="SAM" id="Phobius"/>
    </source>
</evidence>
<dbReference type="Pfam" id="PF11779">
    <property type="entry name" value="SPT_ssu-like"/>
    <property type="match status" value="1"/>
</dbReference>
<protein>
    <submittedName>
        <fullName evidence="7">Uncharacterized protein</fullName>
    </submittedName>
</protein>
<evidence type="ECO:0000256" key="2">
    <source>
        <dbReference type="ARBA" id="ARBA00022692"/>
    </source>
</evidence>
<name>A0A9W6ZCN1_9STRA</name>
<keyword evidence="3" id="KW-0256">Endoplasmic reticulum</keyword>
<reference evidence="7" key="1">
    <citation type="submission" date="2022-07" db="EMBL/GenBank/DDBJ databases">
        <title>Genome analysis of Parmales, a sister group of diatoms, reveals the evolutionary specialization of diatoms from phago-mixotrophs to photoautotrophs.</title>
        <authorList>
            <person name="Ban H."/>
            <person name="Sato S."/>
            <person name="Yoshikawa S."/>
            <person name="Kazumasa Y."/>
            <person name="Nakamura Y."/>
            <person name="Ichinomiya M."/>
            <person name="Saitoh K."/>
            <person name="Sato N."/>
            <person name="Blanc-Mathieu R."/>
            <person name="Endo H."/>
            <person name="Kuwata A."/>
            <person name="Ogata H."/>
        </authorList>
    </citation>
    <scope>NUCLEOTIDE SEQUENCE</scope>
</reference>
<dbReference type="GO" id="GO:0005789">
    <property type="term" value="C:endoplasmic reticulum membrane"/>
    <property type="evidence" value="ECO:0007669"/>
    <property type="project" value="UniProtKB-SubCell"/>
</dbReference>
<dbReference type="EMBL" id="BRXZ01000590">
    <property type="protein sequence ID" value="GMH47970.1"/>
    <property type="molecule type" value="Genomic_DNA"/>
</dbReference>
<dbReference type="AlphaFoldDB" id="A0A9W6ZCN1"/>
<proteinExistence type="predicted"/>
<sequence length="71" mass="8101">MERTLNQDVLTYNGSNPLSKLYYHYTLWTGIYMLTPMERAFANIVTCVGVGLWFAYVLTFLNGVISGIMEV</sequence>
<evidence type="ECO:0000256" key="4">
    <source>
        <dbReference type="ARBA" id="ARBA00022989"/>
    </source>
</evidence>
<evidence type="ECO:0000313" key="8">
    <source>
        <dbReference type="Proteomes" id="UP001165082"/>
    </source>
</evidence>